<dbReference type="InterPro" id="IPR002126">
    <property type="entry name" value="Cadherin-like_dom"/>
</dbReference>
<dbReference type="InterPro" id="IPR003599">
    <property type="entry name" value="Ig_sub"/>
</dbReference>
<keyword evidence="7" id="KW-1185">Reference proteome</keyword>
<evidence type="ECO:0000256" key="2">
    <source>
        <dbReference type="ARBA" id="ARBA00022525"/>
    </source>
</evidence>
<feature type="domain" description="Cadherin" evidence="4">
    <location>
        <begin position="643"/>
        <end position="748"/>
    </location>
</feature>
<dbReference type="PROSITE" id="PS50093">
    <property type="entry name" value="PKD"/>
    <property type="match status" value="1"/>
</dbReference>
<evidence type="ECO:0000259" key="4">
    <source>
        <dbReference type="PROSITE" id="PS50268"/>
    </source>
</evidence>
<dbReference type="Pfam" id="PF00353">
    <property type="entry name" value="HemolysinCabind"/>
    <property type="match status" value="3"/>
</dbReference>
<dbReference type="Pfam" id="PF18911">
    <property type="entry name" value="PKD_4"/>
    <property type="match status" value="1"/>
</dbReference>
<dbReference type="PANTHER" id="PTHR38340">
    <property type="entry name" value="S-LAYER PROTEIN"/>
    <property type="match status" value="1"/>
</dbReference>
<sequence>MAKRISGNGKVIHGNTAGDVIFAYGLGDTIYGGPGNSYIVALGNATIFGGGGNDYISVARDTNTINGGGGNDIILAGLGNDTIIHSLTQNLNDRGGQGYGYYDGGGGFNTLELLVTHAQDSVTLQRALAAFAVSNKNTLFDFRPYHILGLNIEAKHINQITTQFTDAAPAPQNHAPTNITLSNAVVAENTLVPSSGLKIGDIVITDPDTNLAFKNNDLSLSGADAGKFHIANGALYLNAGQNLNFEGQSSYALNIIAKDQTNSALSFTKTFTINVTDVNEAPTNITLSNAVVAENVPAGTVIGTLSDTDPDTNPAFKTANYSLVSGYGDDAAFAIVGNQLKINDSPNFEAKSSYAIKVHVNDGTAGFDKVFTIGITNVNEAPTAVNDILNQNGDPQAQEDGPAITILASRLLANDTDPDVGDTNQIVSITNSAAGAHVSLDAAGNVIYNPGTLFQSLGVGKTTTDTFQYTMQDSGGLQSTATVTVIINGTNDAPVAVNDTQSGAEDTAITGNVLMNDTDIDGDALSVTGFKIADLQSIFPPSIELPVEKTLKDFFSIIGLSQGAAVAILQSIHISDFILHADGSYTLTPAPNYNGPISQITYSVSDGHGGTASGNLNITVTPVNDAPTLSVNLTTAQLDDTIGAPISDSTSNPIQFTVTDPDPGDTHHYVITNASGVIDNRFEIVNDQLKLKSGVSLDYEDPSISNHTLILNVTALDSQNAVSNVQKITLQITDQSSDTITSSGIPVANITVNEGSAFTTQDLSLANVVTHGDPDDPLSFALLEQSGGSSDFTAWQPIPGITFNTSTGVFSGIPQDKQVGVTNFEIKVTTSDGHTATSNPFTVTVVDVIDSITVSSQTTNQSTTEGTSITPFSVASAFSQADTDDGLLYSATGLPNGLSIDSNTGLISGTPTDLNGNEVTGSYSVTVTAQNAVEGATGAKASEAFTITVNDSVPVGIPIPTQSATVGDTFSINAADFFTDSDNDLTYTLSASIQGRLITFLPVSVSGSTFSLNPVSASLTNNIYTLKASDPSGNSASESFRLTLNPASTPISVPDHFSTTNSSINFSSNDLILNNTLFFNDLNPDGSLITTTSGATIASVSTPTITLPSEYTSTIGSFSVTAMTSNDITAELKTANLFLSPGITVFAGYDIKGTGNLDNEFVLTGTTHNQDAYLFVLSDGTVDLIKNNAFEFLSPPINPNPNQLISGKTITLTFNYAIQENNVLSPAVSDTINVVGPNASTSNNVVFVATSTDTVLTSGPGNDLLVGQSGVQDTFVYNFSASSLGHDKILNFNAGNVLDQIDFQNLKDSNGDGMITIFDLIGLTDVANNGSGGAKIEMFSDIAHTTLIGTIDLGSSVLYTGPVGGSNSITSYNYTFTNPFQARTSNFITIDNNHAPTIVNPIPNQSGAPNCTITVNLANVFSDVDVGDVLSYTVRLVSNGLGIGIFVKTSPLLTLTFPPVGLTRAYTYEIMATDSHGASVIDSVTLTLTPPTVTLLSSQSAIVGDSVTLTSTVTDPNNDLLIYQWTQNGTIIQGFTSSSLTFSNVSTANAGTYTLRVHDTVTGLSATSNGETLSVTAPSFPAPLLAHQTPDQNVIVGKTETLNLLGIFSFTDPAGVKYSINWGDGNISQATSGTTTSASHTYTTSGAYTVTLTATDVSDSNQQTNETFTINALIPSNYLFDHNVADPSNKFLSDTTTSLPLVQALTTPVQIINMPDASLTTLGHDLLFGAAFQFSLIEGGMTFGKGMYTNISPSIITTIPFEVMAYGANTFTSYNVVLGTSNADSINLLNSKTNNLIFTLGGDDTITGSHLGDNYIVAGTGKDTITGGIGHQNTVSYQWDISDVTVTLGTSGSASGTGIVDKLSNIQNVVGGLGNDTITGDGNNNILEGGPGTNTLTGGGGSDTFIYNFSTLNSSGPANDTIKDFGPNAVNYTLQFQHVMDVVHTDGTSGPDGVIDTHDLLALTDVVNDGSGNAKIEMFSSTTHDPAHLIGTIDLIAITYTGAALANYSSLHTTIV</sequence>
<dbReference type="Gene3D" id="2.150.10.10">
    <property type="entry name" value="Serralysin-like metalloprotease, C-terminal"/>
    <property type="match status" value="1"/>
</dbReference>
<dbReference type="SMART" id="SM00736">
    <property type="entry name" value="CADG"/>
    <property type="match status" value="3"/>
</dbReference>
<dbReference type="InterPro" id="IPR015919">
    <property type="entry name" value="Cadherin-like_sf"/>
</dbReference>
<proteinExistence type="predicted"/>
<dbReference type="InterPro" id="IPR000601">
    <property type="entry name" value="PKD_dom"/>
</dbReference>
<dbReference type="InterPro" id="IPR013783">
    <property type="entry name" value="Ig-like_fold"/>
</dbReference>
<dbReference type="PRINTS" id="PR00313">
    <property type="entry name" value="CABNDNGRPT"/>
</dbReference>
<feature type="domain" description="Cadherin" evidence="4">
    <location>
        <begin position="178"/>
        <end position="284"/>
    </location>
</feature>
<dbReference type="InterPro" id="IPR018247">
    <property type="entry name" value="EF_Hand_1_Ca_BS"/>
</dbReference>
<dbReference type="PANTHER" id="PTHR38340:SF1">
    <property type="entry name" value="S-LAYER PROTEIN"/>
    <property type="match status" value="1"/>
</dbReference>
<dbReference type="SUPFAM" id="SSF49299">
    <property type="entry name" value="PKD domain"/>
    <property type="match status" value="1"/>
</dbReference>
<dbReference type="InterPro" id="IPR035986">
    <property type="entry name" value="PKD_dom_sf"/>
</dbReference>
<evidence type="ECO:0000259" key="3">
    <source>
        <dbReference type="PROSITE" id="PS50093"/>
    </source>
</evidence>
<gene>
    <name evidence="6" type="ORF">Bealeia1_00904</name>
</gene>
<dbReference type="Pfam" id="PF17892">
    <property type="entry name" value="Cadherin_5"/>
    <property type="match status" value="1"/>
</dbReference>
<protein>
    <submittedName>
        <fullName evidence="6">Bacterial Ig, PKD and cadherin-like domain protein</fullName>
    </submittedName>
</protein>
<dbReference type="CDD" id="cd00146">
    <property type="entry name" value="PKD"/>
    <property type="match status" value="1"/>
</dbReference>
<dbReference type="SMART" id="SM00112">
    <property type="entry name" value="CA"/>
    <property type="match status" value="4"/>
</dbReference>
<dbReference type="CDD" id="cd11304">
    <property type="entry name" value="Cadherin_repeat"/>
    <property type="match status" value="2"/>
</dbReference>
<dbReference type="Gene3D" id="2.60.40.60">
    <property type="entry name" value="Cadherins"/>
    <property type="match status" value="3"/>
</dbReference>
<dbReference type="InterPro" id="IPR036179">
    <property type="entry name" value="Ig-like_dom_sf"/>
</dbReference>
<organism evidence="6 7">
    <name type="scientific">Candidatus Bealeia paramacronuclearis</name>
    <dbReference type="NCBI Taxonomy" id="1921001"/>
    <lineage>
        <taxon>Bacteria</taxon>
        <taxon>Pseudomonadati</taxon>
        <taxon>Pseudomonadota</taxon>
        <taxon>Alphaproteobacteria</taxon>
        <taxon>Holosporales</taxon>
        <taxon>Holosporaceae</taxon>
        <taxon>Candidatus Bealeia</taxon>
    </lineage>
</organism>
<dbReference type="SUPFAM" id="SSF51120">
    <property type="entry name" value="beta-Roll"/>
    <property type="match status" value="2"/>
</dbReference>
<dbReference type="SUPFAM" id="SSF48726">
    <property type="entry name" value="Immunoglobulin"/>
    <property type="match status" value="1"/>
</dbReference>
<dbReference type="Gene3D" id="2.60.40.10">
    <property type="entry name" value="Immunoglobulins"/>
    <property type="match status" value="6"/>
</dbReference>
<dbReference type="InterPro" id="IPR001343">
    <property type="entry name" value="Hemolysn_Ca-bd"/>
</dbReference>
<dbReference type="PROSITE" id="PS00018">
    <property type="entry name" value="EF_HAND_1"/>
    <property type="match status" value="1"/>
</dbReference>
<accession>A0ABZ2C5L6</accession>
<keyword evidence="2" id="KW-0964">Secreted</keyword>
<dbReference type="PROSITE" id="PS50268">
    <property type="entry name" value="CADHERIN_2"/>
    <property type="match status" value="3"/>
</dbReference>
<name>A0ABZ2C5L6_9PROT</name>
<dbReference type="Pfam" id="PF05345">
    <property type="entry name" value="He_PIG"/>
    <property type="match status" value="2"/>
</dbReference>
<dbReference type="SUPFAM" id="SSF49313">
    <property type="entry name" value="Cadherin-like"/>
    <property type="match status" value="4"/>
</dbReference>
<dbReference type="InterPro" id="IPR007110">
    <property type="entry name" value="Ig-like_dom"/>
</dbReference>
<dbReference type="SMART" id="SM00409">
    <property type="entry name" value="IG"/>
    <property type="match status" value="2"/>
</dbReference>
<dbReference type="InterPro" id="IPR006644">
    <property type="entry name" value="Cadg"/>
</dbReference>
<evidence type="ECO:0000259" key="5">
    <source>
        <dbReference type="PROSITE" id="PS50835"/>
    </source>
</evidence>
<feature type="domain" description="Cadherin" evidence="4">
    <location>
        <begin position="284"/>
        <end position="384"/>
    </location>
</feature>
<dbReference type="EMBL" id="CP133270">
    <property type="protein sequence ID" value="WVX66720.1"/>
    <property type="molecule type" value="Genomic_DNA"/>
</dbReference>
<dbReference type="RefSeq" id="WP_338453736.1">
    <property type="nucleotide sequence ID" value="NZ_CP133270.1"/>
</dbReference>
<comment type="subcellular location">
    <subcellularLocation>
        <location evidence="1">Secreted</location>
    </subcellularLocation>
</comment>
<feature type="domain" description="PKD" evidence="3">
    <location>
        <begin position="1612"/>
        <end position="1677"/>
    </location>
</feature>
<dbReference type="InterPro" id="IPR041690">
    <property type="entry name" value="Cadherin_5"/>
</dbReference>
<dbReference type="PROSITE" id="PS50835">
    <property type="entry name" value="IG_LIKE"/>
    <property type="match status" value="1"/>
</dbReference>
<dbReference type="InterPro" id="IPR050557">
    <property type="entry name" value="RTX_toxin/Mannuronan_C5-epim"/>
</dbReference>
<evidence type="ECO:0000313" key="6">
    <source>
        <dbReference type="EMBL" id="WVX66720.1"/>
    </source>
</evidence>
<dbReference type="Proteomes" id="UP001330434">
    <property type="component" value="Chromosome"/>
</dbReference>
<evidence type="ECO:0000313" key="7">
    <source>
        <dbReference type="Proteomes" id="UP001330434"/>
    </source>
</evidence>
<dbReference type="Pfam" id="PF17803">
    <property type="entry name" value="Cadherin_4"/>
    <property type="match status" value="2"/>
</dbReference>
<feature type="domain" description="Ig-like" evidence="5">
    <location>
        <begin position="1491"/>
        <end position="1574"/>
    </location>
</feature>
<evidence type="ECO:0000256" key="1">
    <source>
        <dbReference type="ARBA" id="ARBA00004613"/>
    </source>
</evidence>
<dbReference type="InterPro" id="IPR040853">
    <property type="entry name" value="RapA2_cadherin-like"/>
</dbReference>
<reference evidence="6 7" key="1">
    <citation type="journal article" date="2024" name="Environ. Microbiol.">
        <title>Novel evolutionary insights on the interactions of the Holosporales (Alphaproteobacteria) with eukaryotic hosts from comparative genomics.</title>
        <authorList>
            <person name="Giovannini M."/>
            <person name="Petroni G."/>
            <person name="Castelli M."/>
        </authorList>
    </citation>
    <scope>NUCLEOTIDE SEQUENCE [LARGE SCALE GENOMIC DNA]</scope>
    <source>
        <strain evidence="6 7">US_Bl 15I1</strain>
    </source>
</reference>
<dbReference type="InterPro" id="IPR011049">
    <property type="entry name" value="Serralysin-like_metalloprot_C"/>
</dbReference>